<dbReference type="GO" id="GO:0003723">
    <property type="term" value="F:RNA binding"/>
    <property type="evidence" value="ECO:0007669"/>
    <property type="project" value="UniProtKB-UniRule"/>
</dbReference>
<dbReference type="SUPFAM" id="SSF74982">
    <property type="entry name" value="Small protein B (SmpB)"/>
    <property type="match status" value="1"/>
</dbReference>
<organism evidence="5">
    <name type="scientific">Kingella negevensis</name>
    <dbReference type="NCBI Taxonomy" id="1522312"/>
    <lineage>
        <taxon>Bacteria</taxon>
        <taxon>Pseudomonadati</taxon>
        <taxon>Pseudomonadota</taxon>
        <taxon>Betaproteobacteria</taxon>
        <taxon>Neisseriales</taxon>
        <taxon>Neisseriaceae</taxon>
        <taxon>Kingella</taxon>
    </lineage>
</organism>
<dbReference type="NCBIfam" id="TIGR00086">
    <property type="entry name" value="smpB"/>
    <property type="match status" value="1"/>
</dbReference>
<dbReference type="GeneID" id="83624906"/>
<accession>A0A238HGY4</accession>
<comment type="function">
    <text evidence="3">Required for rescue of stalled ribosomes mediated by trans-translation. Binds to transfer-messenger RNA (tmRNA), required for stable association of tmRNA with ribosomes. tmRNA and SmpB together mimic tRNA shape, replacing the anticodon stem-loop with SmpB. tmRNA is encoded by the ssrA gene; the 2 termini fold to resemble tRNA(Ala) and it encodes a 'tag peptide', a short internal open reading frame. During trans-translation Ala-aminoacylated tmRNA acts like a tRNA, entering the A-site of stalled ribosomes, displacing the stalled mRNA. The ribosome then switches to translate the ORF on the tmRNA; the nascent peptide is terminated with the 'tag peptide' encoded by the tmRNA and targeted for degradation. The ribosome is freed to recommence translation, which seems to be the essential function of trans-translation.</text>
</comment>
<dbReference type="PANTHER" id="PTHR30308">
    <property type="entry name" value="TMRNA-BINDING COMPONENT OF TRANS-TRANSLATION TAGGING COMPLEX"/>
    <property type="match status" value="1"/>
</dbReference>
<dbReference type="HAMAP" id="MF_00023">
    <property type="entry name" value="SmpB"/>
    <property type="match status" value="1"/>
</dbReference>
<evidence type="ECO:0000313" key="6">
    <source>
        <dbReference type="EMBL" id="SNB75578.1"/>
    </source>
</evidence>
<reference evidence="5" key="1">
    <citation type="submission" date="2017-05" db="EMBL/GenBank/DDBJ databases">
        <authorList>
            <person name="Song R."/>
            <person name="Chenine A.L."/>
            <person name="Ruprecht R.M."/>
        </authorList>
    </citation>
    <scope>NUCLEOTIDE SEQUENCE</scope>
    <source>
        <strain evidence="5">Kingella_eburonensis</strain>
    </source>
</reference>
<dbReference type="STRING" id="1522312.GCA_900177895_00859"/>
<evidence type="ECO:0000313" key="5">
    <source>
        <dbReference type="EMBL" id="SMQ12767.1"/>
    </source>
</evidence>
<dbReference type="RefSeq" id="WP_032137463.1">
    <property type="nucleotide sequence ID" value="NZ_CCNJ01000053.1"/>
</dbReference>
<keyword evidence="7" id="KW-1185">Reference proteome</keyword>
<dbReference type="GO" id="GO:0070929">
    <property type="term" value="P:trans-translation"/>
    <property type="evidence" value="ECO:0007669"/>
    <property type="project" value="UniProtKB-UniRule"/>
</dbReference>
<protein>
    <recommendedName>
        <fullName evidence="3">SsrA-binding protein</fullName>
    </recommendedName>
    <alternativeName>
        <fullName evidence="3">Small protein B</fullName>
    </alternativeName>
</protein>
<dbReference type="GO" id="GO:0005829">
    <property type="term" value="C:cytosol"/>
    <property type="evidence" value="ECO:0007669"/>
    <property type="project" value="TreeGrafter"/>
</dbReference>
<feature type="region of interest" description="Disordered" evidence="4">
    <location>
        <begin position="123"/>
        <end position="148"/>
    </location>
</feature>
<proteinExistence type="inferred from homology"/>
<evidence type="ECO:0000256" key="3">
    <source>
        <dbReference type="HAMAP-Rule" id="MF_00023"/>
    </source>
</evidence>
<comment type="similarity">
    <text evidence="3">Belongs to the SmpB family.</text>
</comment>
<comment type="subcellular location">
    <subcellularLocation>
        <location evidence="3">Cytoplasm</location>
    </subcellularLocation>
    <text evidence="3">The tmRNA-SmpB complex associates with stalled 70S ribosomes.</text>
</comment>
<dbReference type="InterPro" id="IPR020081">
    <property type="entry name" value="SsrA-bd_prot_CS"/>
</dbReference>
<feature type="compositionally biased region" description="Basic and acidic residues" evidence="4">
    <location>
        <begin position="126"/>
        <end position="142"/>
    </location>
</feature>
<dbReference type="OrthoDB" id="9805462at2"/>
<dbReference type="Proteomes" id="UP000215450">
    <property type="component" value="Unassembled WGS sequence"/>
</dbReference>
<evidence type="ECO:0000256" key="1">
    <source>
        <dbReference type="ARBA" id="ARBA00022490"/>
    </source>
</evidence>
<name>A0A238HGY4_9NEIS</name>
<dbReference type="PANTHER" id="PTHR30308:SF2">
    <property type="entry name" value="SSRA-BINDING PROTEIN"/>
    <property type="match status" value="1"/>
</dbReference>
<dbReference type="PROSITE" id="PS01317">
    <property type="entry name" value="SSRP"/>
    <property type="match status" value="1"/>
</dbReference>
<evidence type="ECO:0000256" key="4">
    <source>
        <dbReference type="SAM" id="MobiDB-lite"/>
    </source>
</evidence>
<dbReference type="EMBL" id="FXUV02000036">
    <property type="protein sequence ID" value="SNB75578.1"/>
    <property type="molecule type" value="Genomic_DNA"/>
</dbReference>
<dbReference type="EMBL" id="FXUV01000031">
    <property type="protein sequence ID" value="SMQ12767.1"/>
    <property type="molecule type" value="Genomic_DNA"/>
</dbReference>
<dbReference type="Gene3D" id="2.40.280.10">
    <property type="match status" value="1"/>
</dbReference>
<dbReference type="AlphaFoldDB" id="A0A238HGY4"/>
<evidence type="ECO:0000313" key="7">
    <source>
        <dbReference type="Proteomes" id="UP000215450"/>
    </source>
</evidence>
<evidence type="ECO:0000256" key="2">
    <source>
        <dbReference type="ARBA" id="ARBA00022884"/>
    </source>
</evidence>
<dbReference type="GO" id="GO:0070930">
    <property type="term" value="P:trans-translation-dependent protein tagging"/>
    <property type="evidence" value="ECO:0007669"/>
    <property type="project" value="TreeGrafter"/>
</dbReference>
<dbReference type="InterPro" id="IPR023620">
    <property type="entry name" value="SmpB"/>
</dbReference>
<dbReference type="InterPro" id="IPR000037">
    <property type="entry name" value="SsrA-bd_prot"/>
</dbReference>
<keyword evidence="2 3" id="KW-0694">RNA-binding</keyword>
<dbReference type="CDD" id="cd09294">
    <property type="entry name" value="SmpB"/>
    <property type="match status" value="1"/>
</dbReference>
<reference evidence="6 7" key="2">
    <citation type="submission" date="2017-06" db="EMBL/GenBank/DDBJ databases">
        <authorList>
            <person name="Kim H.J."/>
            <person name="Triplett B.A."/>
        </authorList>
    </citation>
    <scope>NUCLEOTIDE SEQUENCE [LARGE SCALE GENOMIC DNA]</scope>
    <source>
        <strain evidence="6">Kingella_eburonensis</strain>
    </source>
</reference>
<keyword evidence="1 3" id="KW-0963">Cytoplasm</keyword>
<sequence>MSIANNRKAFHDYFIEEQIEAGLVLEGWEVKAIRAGRIQLKESYIYWKRDAFYLVGCHITALPTASTHVKPDPVRPRKLLLNQREINKLIGKTERSGYTIVPLNLHFQRGRIKAEIGLAKGKKLHDKRESSKEADWKREKQRLMKHTR</sequence>
<dbReference type="NCBIfam" id="NF003843">
    <property type="entry name" value="PRK05422.1"/>
    <property type="match status" value="1"/>
</dbReference>
<dbReference type="Pfam" id="PF01668">
    <property type="entry name" value="SmpB"/>
    <property type="match status" value="1"/>
</dbReference>
<gene>
    <name evidence="3 5" type="primary">smpB</name>
    <name evidence="5" type="ORF">KEBURONENSIS_01583</name>
    <name evidence="6" type="ORF">KEBURONENSIS_01592</name>
</gene>